<evidence type="ECO:0000256" key="1">
    <source>
        <dbReference type="SAM" id="Phobius"/>
    </source>
</evidence>
<feature type="transmembrane region" description="Helical" evidence="1">
    <location>
        <begin position="155"/>
        <end position="177"/>
    </location>
</feature>
<organism evidence="2 3">
    <name type="scientific">Striga asiatica</name>
    <name type="common">Asiatic witchweed</name>
    <name type="synonym">Buchnera asiatica</name>
    <dbReference type="NCBI Taxonomy" id="4170"/>
    <lineage>
        <taxon>Eukaryota</taxon>
        <taxon>Viridiplantae</taxon>
        <taxon>Streptophyta</taxon>
        <taxon>Embryophyta</taxon>
        <taxon>Tracheophyta</taxon>
        <taxon>Spermatophyta</taxon>
        <taxon>Magnoliopsida</taxon>
        <taxon>eudicotyledons</taxon>
        <taxon>Gunneridae</taxon>
        <taxon>Pentapetalae</taxon>
        <taxon>asterids</taxon>
        <taxon>lamiids</taxon>
        <taxon>Lamiales</taxon>
        <taxon>Orobanchaceae</taxon>
        <taxon>Buchnereae</taxon>
        <taxon>Striga</taxon>
    </lineage>
</organism>
<comment type="caution">
    <text evidence="2">The sequence shown here is derived from an EMBL/GenBank/DDBJ whole genome shotgun (WGS) entry which is preliminary data.</text>
</comment>
<proteinExistence type="predicted"/>
<dbReference type="AlphaFoldDB" id="A0A5A7QVL2"/>
<evidence type="ECO:0000313" key="2">
    <source>
        <dbReference type="EMBL" id="GER47931.1"/>
    </source>
</evidence>
<protein>
    <submittedName>
        <fullName evidence="2">ABC transporter permease</fullName>
    </submittedName>
</protein>
<dbReference type="SUPFAM" id="SSF54001">
    <property type="entry name" value="Cysteine proteinases"/>
    <property type="match status" value="1"/>
</dbReference>
<gene>
    <name evidence="2" type="ORF">STAS_25074</name>
</gene>
<dbReference type="OrthoDB" id="640249at2759"/>
<dbReference type="Proteomes" id="UP000325081">
    <property type="component" value="Unassembled WGS sequence"/>
</dbReference>
<keyword evidence="3" id="KW-1185">Reference proteome</keyword>
<keyword evidence="1" id="KW-0812">Transmembrane</keyword>
<keyword evidence="1" id="KW-0472">Membrane</keyword>
<accession>A0A5A7QVL2</accession>
<dbReference type="InterPro" id="IPR038765">
    <property type="entry name" value="Papain-like_cys_pep_sf"/>
</dbReference>
<evidence type="ECO:0000313" key="3">
    <source>
        <dbReference type="Proteomes" id="UP000325081"/>
    </source>
</evidence>
<dbReference type="EMBL" id="BKCP01008070">
    <property type="protein sequence ID" value="GER47931.1"/>
    <property type="molecule type" value="Genomic_DNA"/>
</dbReference>
<reference evidence="3" key="1">
    <citation type="journal article" date="2019" name="Curr. Biol.">
        <title>Genome Sequence of Striga asiatica Provides Insight into the Evolution of Plant Parasitism.</title>
        <authorList>
            <person name="Yoshida S."/>
            <person name="Kim S."/>
            <person name="Wafula E.K."/>
            <person name="Tanskanen J."/>
            <person name="Kim Y.M."/>
            <person name="Honaas L."/>
            <person name="Yang Z."/>
            <person name="Spallek T."/>
            <person name="Conn C.E."/>
            <person name="Ichihashi Y."/>
            <person name="Cheong K."/>
            <person name="Cui S."/>
            <person name="Der J.P."/>
            <person name="Gundlach H."/>
            <person name="Jiao Y."/>
            <person name="Hori C."/>
            <person name="Ishida J.K."/>
            <person name="Kasahara H."/>
            <person name="Kiba T."/>
            <person name="Kim M.S."/>
            <person name="Koo N."/>
            <person name="Laohavisit A."/>
            <person name="Lee Y.H."/>
            <person name="Lumba S."/>
            <person name="McCourt P."/>
            <person name="Mortimer J.C."/>
            <person name="Mutuku J.M."/>
            <person name="Nomura T."/>
            <person name="Sasaki-Sekimoto Y."/>
            <person name="Seto Y."/>
            <person name="Wang Y."/>
            <person name="Wakatake T."/>
            <person name="Sakakibara H."/>
            <person name="Demura T."/>
            <person name="Yamaguchi S."/>
            <person name="Yoneyama K."/>
            <person name="Manabe R.I."/>
            <person name="Nelson D.C."/>
            <person name="Schulman A.H."/>
            <person name="Timko M.P."/>
            <person name="dePamphilis C.W."/>
            <person name="Choi D."/>
            <person name="Shirasu K."/>
        </authorList>
    </citation>
    <scope>NUCLEOTIDE SEQUENCE [LARGE SCALE GENOMIC DNA]</scope>
    <source>
        <strain evidence="3">cv. UVA1</strain>
    </source>
</reference>
<sequence length="178" mass="21297">MSLQRVIYRGPLMMTFRLREGFSYVRGNKIFGTEVELDLLSNGGLLFEILNSWGRGWVDKGYGYITIHDIHSIWRHEVGVRTLYRKDPTKKQHHIRIMLQLQFSHRLLLVNGRDVNLCRNVRRWIYFHTPSHRSWTYKPWPVSVRTNLSFADNRYIYITLLMIGCDFSWGLALYWPYA</sequence>
<name>A0A5A7QVL2_STRAF</name>
<keyword evidence="1" id="KW-1133">Transmembrane helix</keyword>